<keyword evidence="2" id="KW-1185">Reference proteome</keyword>
<dbReference type="AlphaFoldDB" id="A0ABD1XMC9"/>
<dbReference type="InterPro" id="IPR008999">
    <property type="entry name" value="Actin-crosslinking"/>
</dbReference>
<sequence length="295" mass="32373">MDTSTRLVGEFGVDLAADDRTVQRKLSIEIACDEGPQRVPTFATEERLEFDAWKTSVAVDQTSFVLTMRTPTQSHITNTERRTIEGVNPALLTGNEIKIQISSFPAVIRVNASSGLISLLSPSTSLELNDSIAVVPRSLPPTVEGSTTPAVHKILPGTNIALRSCHNLKFVGYCGFWLMADQNVARKEQIFSVVRLPFRGDGFALRSLASGGYLSFARYPYADLHGIMLAGRMAEAVGMTECFVEEEVGGKTVLRCGAGDEYLYVFKDNKVNRQCLSTDSIARSQFDIIQADHIF</sequence>
<dbReference type="SUPFAM" id="SSF50405">
    <property type="entry name" value="Actin-crosslinking proteins"/>
    <property type="match status" value="1"/>
</dbReference>
<name>A0ABD1XMC9_9MARC</name>
<dbReference type="Proteomes" id="UP001605036">
    <property type="component" value="Unassembled WGS sequence"/>
</dbReference>
<protein>
    <submittedName>
        <fullName evidence="1">Uncharacterized protein</fullName>
    </submittedName>
</protein>
<dbReference type="EMBL" id="JBHFFA010000008">
    <property type="protein sequence ID" value="KAL2610100.1"/>
    <property type="molecule type" value="Genomic_DNA"/>
</dbReference>
<proteinExistence type="predicted"/>
<evidence type="ECO:0000313" key="1">
    <source>
        <dbReference type="EMBL" id="KAL2610100.1"/>
    </source>
</evidence>
<gene>
    <name evidence="1" type="ORF">R1flu_028673</name>
</gene>
<organism evidence="1 2">
    <name type="scientific">Riccia fluitans</name>
    <dbReference type="NCBI Taxonomy" id="41844"/>
    <lineage>
        <taxon>Eukaryota</taxon>
        <taxon>Viridiplantae</taxon>
        <taxon>Streptophyta</taxon>
        <taxon>Embryophyta</taxon>
        <taxon>Marchantiophyta</taxon>
        <taxon>Marchantiopsida</taxon>
        <taxon>Marchantiidae</taxon>
        <taxon>Marchantiales</taxon>
        <taxon>Ricciaceae</taxon>
        <taxon>Riccia</taxon>
    </lineage>
</organism>
<evidence type="ECO:0000313" key="2">
    <source>
        <dbReference type="Proteomes" id="UP001605036"/>
    </source>
</evidence>
<accession>A0ABD1XMC9</accession>
<comment type="caution">
    <text evidence="1">The sequence shown here is derived from an EMBL/GenBank/DDBJ whole genome shotgun (WGS) entry which is preliminary data.</text>
</comment>
<reference evidence="1 2" key="1">
    <citation type="submission" date="2024-09" db="EMBL/GenBank/DDBJ databases">
        <title>Chromosome-scale assembly of Riccia fluitans.</title>
        <authorList>
            <person name="Paukszto L."/>
            <person name="Sawicki J."/>
            <person name="Karawczyk K."/>
            <person name="Piernik-Szablinska J."/>
            <person name="Szczecinska M."/>
            <person name="Mazdziarz M."/>
        </authorList>
    </citation>
    <scope>NUCLEOTIDE SEQUENCE [LARGE SCALE GENOMIC DNA]</scope>
    <source>
        <strain evidence="1">Rf_01</strain>
        <tissue evidence="1">Aerial parts of the thallus</tissue>
    </source>
</reference>